<dbReference type="Gene3D" id="3.90.550.10">
    <property type="entry name" value="Spore Coat Polysaccharide Biosynthesis Protein SpsA, Chain A"/>
    <property type="match status" value="1"/>
</dbReference>
<reference evidence="2 3" key="1">
    <citation type="submission" date="2019-04" db="EMBL/GenBank/DDBJ databases">
        <title>Lampropedia sp YIM MLB12 draf genome.</title>
        <authorList>
            <person name="Wang Y.-X."/>
        </authorList>
    </citation>
    <scope>NUCLEOTIDE SEQUENCE [LARGE SCALE GENOMIC DNA]</scope>
    <source>
        <strain evidence="2 3">YIM MLB12</strain>
    </source>
</reference>
<comment type="caution">
    <text evidence="2">The sequence shown here is derived from an EMBL/GenBank/DDBJ whole genome shotgun (WGS) entry which is preliminary data.</text>
</comment>
<sequence>MPWLSVLVPVYNVEAYLRECVESVMQQVQQLQGTAAAQIEVLLLNDASTDGSAQLAQQLCQQWPDTIQVIAHTHNQGLSAARNTLIEHARGQYLWFLDSDDCLEPGAIAALQRVVQHEQPDLVLCDFRLWRAKEKLKHRLRGERHRASFDVPKALRHAPVAAAGRMGLVSDRAALLEGLFLSGQMHAWSKISKRVLWQASADQPALRFPVGVAFEDMATMPCLLLRVHSFIYVPEVWVAYRQRAGSILASMNRQKGLDLGTALDAFAQLYQRQAQIEPSLATPAVHFAIAHLVARNYLGAMRALMRSHAEGAAALQVALAQSFLNNSPLTAAQLLQQYLQRGWWARYWRARSALSGLPTKHLHG</sequence>
<feature type="domain" description="Glycosyltransferase 2-like" evidence="1">
    <location>
        <begin position="5"/>
        <end position="142"/>
    </location>
</feature>
<protein>
    <submittedName>
        <fullName evidence="2">Glycosyltransferase family 2 protein</fullName>
    </submittedName>
</protein>
<dbReference type="AlphaFoldDB" id="A0A4S5BYA7"/>
<name>A0A4S5BYA7_9BURK</name>
<keyword evidence="3" id="KW-1185">Reference proteome</keyword>
<keyword evidence="2" id="KW-0808">Transferase</keyword>
<dbReference type="InterPro" id="IPR001173">
    <property type="entry name" value="Glyco_trans_2-like"/>
</dbReference>
<dbReference type="PANTHER" id="PTHR22916">
    <property type="entry name" value="GLYCOSYLTRANSFERASE"/>
    <property type="match status" value="1"/>
</dbReference>
<evidence type="ECO:0000313" key="3">
    <source>
        <dbReference type="Proteomes" id="UP000306236"/>
    </source>
</evidence>
<dbReference type="CDD" id="cd00761">
    <property type="entry name" value="Glyco_tranf_GTA_type"/>
    <property type="match status" value="1"/>
</dbReference>
<organism evidence="2 3">
    <name type="scientific">Lampropedia aestuarii</name>
    <dbReference type="NCBI Taxonomy" id="2562762"/>
    <lineage>
        <taxon>Bacteria</taxon>
        <taxon>Pseudomonadati</taxon>
        <taxon>Pseudomonadota</taxon>
        <taxon>Betaproteobacteria</taxon>
        <taxon>Burkholderiales</taxon>
        <taxon>Comamonadaceae</taxon>
        <taxon>Lampropedia</taxon>
    </lineage>
</organism>
<dbReference type="PANTHER" id="PTHR22916:SF3">
    <property type="entry name" value="UDP-GLCNAC:BETAGAL BETA-1,3-N-ACETYLGLUCOSAMINYLTRANSFERASE-LIKE PROTEIN 1"/>
    <property type="match status" value="1"/>
</dbReference>
<dbReference type="GO" id="GO:0016758">
    <property type="term" value="F:hexosyltransferase activity"/>
    <property type="evidence" value="ECO:0007669"/>
    <property type="project" value="UniProtKB-ARBA"/>
</dbReference>
<evidence type="ECO:0000259" key="1">
    <source>
        <dbReference type="Pfam" id="PF00535"/>
    </source>
</evidence>
<evidence type="ECO:0000313" key="2">
    <source>
        <dbReference type="EMBL" id="THJ34986.1"/>
    </source>
</evidence>
<dbReference type="SUPFAM" id="SSF53448">
    <property type="entry name" value="Nucleotide-diphospho-sugar transferases"/>
    <property type="match status" value="1"/>
</dbReference>
<dbReference type="Proteomes" id="UP000306236">
    <property type="component" value="Unassembled WGS sequence"/>
</dbReference>
<dbReference type="InterPro" id="IPR029044">
    <property type="entry name" value="Nucleotide-diphossugar_trans"/>
</dbReference>
<dbReference type="OrthoDB" id="9815923at2"/>
<proteinExistence type="predicted"/>
<dbReference type="EMBL" id="SSWX01000005">
    <property type="protein sequence ID" value="THJ34986.1"/>
    <property type="molecule type" value="Genomic_DNA"/>
</dbReference>
<accession>A0A4S5BYA7</accession>
<gene>
    <name evidence="2" type="ORF">E8K88_05115</name>
</gene>
<dbReference type="RefSeq" id="WP_136405699.1">
    <property type="nucleotide sequence ID" value="NZ_SSWX01000005.1"/>
</dbReference>
<dbReference type="Pfam" id="PF00535">
    <property type="entry name" value="Glycos_transf_2"/>
    <property type="match status" value="1"/>
</dbReference>